<dbReference type="SUPFAM" id="SSF48371">
    <property type="entry name" value="ARM repeat"/>
    <property type="match status" value="1"/>
</dbReference>
<feature type="region of interest" description="Disordered" evidence="5">
    <location>
        <begin position="1212"/>
        <end position="1316"/>
    </location>
</feature>
<keyword evidence="8" id="KW-1185">Reference proteome</keyword>
<evidence type="ECO:0000256" key="1">
    <source>
        <dbReference type="ARBA" id="ARBA00009257"/>
    </source>
</evidence>
<gene>
    <name evidence="7" type="ORF">FA10DRAFT_303793</name>
</gene>
<feature type="region of interest" description="Disordered" evidence="5">
    <location>
        <begin position="592"/>
        <end position="611"/>
    </location>
</feature>
<feature type="region of interest" description="Disordered" evidence="5">
    <location>
        <begin position="1"/>
        <end position="125"/>
    </location>
</feature>
<proteinExistence type="inferred from homology"/>
<organism evidence="7 8">
    <name type="scientific">Acaromyces ingoldii</name>
    <dbReference type="NCBI Taxonomy" id="215250"/>
    <lineage>
        <taxon>Eukaryota</taxon>
        <taxon>Fungi</taxon>
        <taxon>Dikarya</taxon>
        <taxon>Basidiomycota</taxon>
        <taxon>Ustilaginomycotina</taxon>
        <taxon>Exobasidiomycetes</taxon>
        <taxon>Exobasidiales</taxon>
        <taxon>Cryptobasidiaceae</taxon>
        <taxon>Acaromyces</taxon>
    </lineage>
</organism>
<feature type="region of interest" description="Disordered" evidence="5">
    <location>
        <begin position="712"/>
        <end position="737"/>
    </location>
</feature>
<evidence type="ECO:0000313" key="7">
    <source>
        <dbReference type="EMBL" id="PWN87677.1"/>
    </source>
</evidence>
<evidence type="ECO:0000256" key="2">
    <source>
        <dbReference type="ARBA" id="ARBA00022574"/>
    </source>
</evidence>
<sequence>MAQVSASSASASAAASASRDLHDVAAMQQRQSSSSREHGGRRFYVGGRGRQGRYGAEDDDEEEEDEEEEEEEDEGVRQEIGRIYQSGAALDGGEGDIIDDEDEEEDDDDDDDDDELSTSSGRRHGLLLQPDLEDWPLLESPYMTHWNHKRHLTGGNPKPRNERDLPDWRMRERLRTVSAALVLCLNIGVDPPDVSKTTPCSKLICWMDPTSIEVAKALPAIGKNLQAQFETLSMKTRYKQYLDPIVEDTKRFSTALRRGAKDERVLFYYNGYGVPKPTPGGEIWVFNKAYTQYIPVTLYDLQAWLGSPCIFVWDASAAGNIVVNFKRLNERKNGAEELAASSSSSAAASSSASASASASASGTGATGATGAGATRNAEEPHFALRESIHLAACAPDEVLPMNPDLPADLFTCCLTSPIEISLRWFVLQNPLPSSLNVEMVMNIPGRLQDRRTPLGELNWIFTAITDTIAWTVLPRTIFRRLFRDDLMVAALLRNFLLAERIMRFYHCTPMSHPKLPPTHTHPLWDSWDLAVDQCLSQLPTLLAKEHAQQLLQQNGGPPLEPHLASFEYRHSTFFSEQLKAFEVWLAQGGVSRRRRGPVDDGSSDAEPVRDPPDQLPIVLQVLLSQVHRLRALILLSRFLDLGPWAVNLALSIGIFPYVLKLLQSPAADLKPVLIYIWARILAVDRSCQNDLLRDNGFVYFAGVLSPFQQQQSNQQQQQQAQSSQQQQQQAGAGLGAVDGGAGSSPFTAPNVSEHRAMCAFIISVFSQDFLAGQQACLQTDAMDSCLEHLDDDDFLLRQWSALCLAQLWDDSSDGKAKAVAKDAHGKLCVMLSDVAPEVRSAVLYALGILLGASGSSYDASDAKPSLPTNPITSRHVQTRPHCLGTGSLTGLDESKQRSLEVGIAVTMLATNGDCSPMVRKELVIALSPVVREYQGFFVLAAFLYYDREQHRAQAAPEDEAAGQEALLKRILSKLALQEGIDEVDIANIPAFTTIFVSLLDLAADSHPEVASMACTVVDYITALLLETGVYEASGAADVSSRLVDATNRVVTPTSTLPFAEGYFPYTPRSRLSVGVGAGGIANGSDEAAPHANGTPRSPGLAQSHSHSHSHLHSSHHQHQQHQHQHQHPAHQREQQRRTPSLAQTVKAIATLGYSRPSSPTGSPTATDGMADRATDSPPLMPQAARIPAPRFNSARYISPYTAAAAAAAAAGGTSSASSPHAPASPAEDAAADANAAGAMSQRSMSAESLAQIARLQEKRRAAASSKANGHTTPTRREGAAAAAAATTTAETEAAAAAAAAGATRRQDDEPTRQQDDAKVADALCAIVAADLARFRQRPAVSAEGVSALKDLTPSTSAGNTPFPSPSVSKAPSPQPQQSQQQGAQGQGQGQGQTQGQGQGPALRETLPLKSRLFAWCSEYYTEPQMKQAEDDEPGSVKYNVQTWRRERNERLVCDASEQVVRLSSSRGGGGGGGGTSSKRREEWTEHVATMQVGAPPSAMLMHQFESWIVTASEQDTVAVWDWERHRLLSRFQNGNPPGTNITSLAFVNEDVDAMLLVGSADGDVRIYSHFDGSSGGPELVSSLRALPDLVRSKRPSGLVVDWQQVTGRLLAGGDSRVLRVWDAHRELCLCDIPTRASSCVTSLSSEVDVGHIFVAGFGDGTVGVYDMRNPPESTLVRLWEEHQTWVNRVQLQRRGNRELVSCSVDGEVRLWDIRARSSIRATNVATGLLRGAKVGSMAVHEAAPLFAVSSRPRPGGGATAKGASTPGLGPMLVGMARLNAFEDDDATNDSFGTRFGSRGIVRHFSPATASQAAQTLFYPPSIYAASPLHSHPSSQPHQPGSAQTAAAAGGSSSSAAAAAAAASSSVFDASLGAPLDAINPSPSPFSPASGCLAFHPHWPILAFSAPDRAGTTTLVRPAGSAEAAGLLVPMHASASAQGLSHAVGGLVDGVRHDDGGDGGGDGEDADATPTTSEIVSEWMGKVPIPDWDHARKVGVAEGGAAADHHADAARGSGSGSGIVRPKSLFGF</sequence>
<feature type="compositionally biased region" description="Acidic residues" evidence="5">
    <location>
        <begin position="57"/>
        <end position="74"/>
    </location>
</feature>
<dbReference type="GeneID" id="37047201"/>
<feature type="compositionally biased region" description="Polar residues" evidence="5">
    <location>
        <begin position="1155"/>
        <end position="1165"/>
    </location>
</feature>
<feature type="compositionally biased region" description="Basic and acidic residues" evidence="5">
    <location>
        <begin position="1304"/>
        <end position="1316"/>
    </location>
</feature>
<dbReference type="PROSITE" id="PS00678">
    <property type="entry name" value="WD_REPEATS_1"/>
    <property type="match status" value="1"/>
</dbReference>
<feature type="region of interest" description="Disordered" evidence="5">
    <location>
        <begin position="1827"/>
        <end position="1848"/>
    </location>
</feature>
<dbReference type="InterPro" id="IPR029347">
    <property type="entry name" value="Raptor_N"/>
</dbReference>
<dbReference type="InterPro" id="IPR004083">
    <property type="entry name" value="Raptor"/>
</dbReference>
<dbReference type="PANTHER" id="PTHR12848:SF16">
    <property type="entry name" value="REGULATORY-ASSOCIATED PROTEIN OF MTOR"/>
    <property type="match status" value="1"/>
</dbReference>
<feature type="domain" description="Raptor N-terminal CASPase-like" evidence="6">
    <location>
        <begin position="173"/>
        <end position="326"/>
    </location>
</feature>
<accession>A0A316YE38</accession>
<dbReference type="PANTHER" id="PTHR12848">
    <property type="entry name" value="REGULATORY-ASSOCIATED PROTEIN OF MTOR"/>
    <property type="match status" value="1"/>
</dbReference>
<dbReference type="InterPro" id="IPR019775">
    <property type="entry name" value="WD40_repeat_CS"/>
</dbReference>
<evidence type="ECO:0000256" key="5">
    <source>
        <dbReference type="SAM" id="MobiDB-lite"/>
    </source>
</evidence>
<dbReference type="STRING" id="215250.A0A316YE38"/>
<dbReference type="GO" id="GO:0009267">
    <property type="term" value="P:cellular response to starvation"/>
    <property type="evidence" value="ECO:0007669"/>
    <property type="project" value="TreeGrafter"/>
</dbReference>
<dbReference type="Pfam" id="PF00400">
    <property type="entry name" value="WD40"/>
    <property type="match status" value="1"/>
</dbReference>
<dbReference type="InterPro" id="IPR011989">
    <property type="entry name" value="ARM-like"/>
</dbReference>
<dbReference type="InParanoid" id="A0A316YE38"/>
<name>A0A316YE38_9BASI</name>
<dbReference type="Pfam" id="PF14538">
    <property type="entry name" value="Raptor_N"/>
    <property type="match status" value="1"/>
</dbReference>
<evidence type="ECO:0000256" key="3">
    <source>
        <dbReference type="ARBA" id="ARBA00022737"/>
    </source>
</evidence>
<dbReference type="SMART" id="SM01302">
    <property type="entry name" value="Raptor_N"/>
    <property type="match status" value="1"/>
</dbReference>
<dbReference type="PROSITE" id="PS50082">
    <property type="entry name" value="WD_REPEATS_2"/>
    <property type="match status" value="1"/>
</dbReference>
<dbReference type="InterPro" id="IPR016024">
    <property type="entry name" value="ARM-type_fold"/>
</dbReference>
<dbReference type="InterPro" id="IPR001680">
    <property type="entry name" value="WD40_rpt"/>
</dbReference>
<feature type="compositionally biased region" description="Low complexity" evidence="5">
    <location>
        <begin position="1279"/>
        <end position="1303"/>
    </location>
</feature>
<dbReference type="InterPro" id="IPR036322">
    <property type="entry name" value="WD40_repeat_dom_sf"/>
</dbReference>
<dbReference type="RefSeq" id="XP_025374875.1">
    <property type="nucleotide sequence ID" value="XM_025525285.1"/>
</dbReference>
<feature type="compositionally biased region" description="Polar residues" evidence="5">
    <location>
        <begin position="1352"/>
        <end position="1369"/>
    </location>
</feature>
<feature type="repeat" description="WD" evidence="4">
    <location>
        <begin position="1679"/>
        <end position="1721"/>
    </location>
</feature>
<dbReference type="GO" id="GO:0031931">
    <property type="term" value="C:TORC1 complex"/>
    <property type="evidence" value="ECO:0007669"/>
    <property type="project" value="InterPro"/>
</dbReference>
<dbReference type="SUPFAM" id="SSF50978">
    <property type="entry name" value="WD40 repeat-like"/>
    <property type="match status" value="1"/>
</dbReference>
<evidence type="ECO:0000256" key="4">
    <source>
        <dbReference type="PROSITE-ProRule" id="PRU00221"/>
    </source>
</evidence>
<feature type="compositionally biased region" description="Acidic residues" evidence="5">
    <location>
        <begin position="93"/>
        <end position="116"/>
    </location>
</feature>
<dbReference type="InterPro" id="IPR015943">
    <property type="entry name" value="WD40/YVTN_repeat-like_dom_sf"/>
</dbReference>
<dbReference type="GO" id="GO:0031929">
    <property type="term" value="P:TOR signaling"/>
    <property type="evidence" value="ECO:0007669"/>
    <property type="project" value="InterPro"/>
</dbReference>
<evidence type="ECO:0000313" key="8">
    <source>
        <dbReference type="Proteomes" id="UP000245768"/>
    </source>
</evidence>
<dbReference type="Gene3D" id="1.25.10.10">
    <property type="entry name" value="Leucine-rich Repeat Variant"/>
    <property type="match status" value="1"/>
</dbReference>
<dbReference type="GO" id="GO:0030307">
    <property type="term" value="P:positive regulation of cell growth"/>
    <property type="evidence" value="ECO:0007669"/>
    <property type="project" value="TreeGrafter"/>
</dbReference>
<comment type="similarity">
    <text evidence="1">Belongs to the WD repeat RAPTOR family.</text>
</comment>
<keyword evidence="3" id="KW-0677">Repeat</keyword>
<feature type="compositionally biased region" description="Gly residues" evidence="5">
    <location>
        <begin position="1384"/>
        <end position="1398"/>
    </location>
</feature>
<feature type="compositionally biased region" description="Low complexity" evidence="5">
    <location>
        <begin position="712"/>
        <end position="731"/>
    </location>
</feature>
<protein>
    <submittedName>
        <fullName evidence="7">WD40 repeat-like protein</fullName>
    </submittedName>
</protein>
<evidence type="ECO:0000259" key="6">
    <source>
        <dbReference type="SMART" id="SM01302"/>
    </source>
</evidence>
<dbReference type="Gene3D" id="2.130.10.10">
    <property type="entry name" value="YVTN repeat-like/Quinoprotein amine dehydrogenase"/>
    <property type="match status" value="1"/>
</dbReference>
<feature type="compositionally biased region" description="Basic residues" evidence="5">
    <location>
        <begin position="1105"/>
        <end position="1129"/>
    </location>
</feature>
<dbReference type="Proteomes" id="UP000245768">
    <property type="component" value="Unassembled WGS sequence"/>
</dbReference>
<feature type="compositionally biased region" description="Low complexity" evidence="5">
    <location>
        <begin position="1"/>
        <end position="18"/>
    </location>
</feature>
<reference evidence="7 8" key="1">
    <citation type="journal article" date="2018" name="Mol. Biol. Evol.">
        <title>Broad Genomic Sampling Reveals a Smut Pathogenic Ancestry of the Fungal Clade Ustilaginomycotina.</title>
        <authorList>
            <person name="Kijpornyongpan T."/>
            <person name="Mondo S.J."/>
            <person name="Barry K."/>
            <person name="Sandor L."/>
            <person name="Lee J."/>
            <person name="Lipzen A."/>
            <person name="Pangilinan J."/>
            <person name="LaButti K."/>
            <person name="Hainaut M."/>
            <person name="Henrissat B."/>
            <person name="Grigoriev I.V."/>
            <person name="Spatafora J.W."/>
            <person name="Aime M.C."/>
        </authorList>
    </citation>
    <scope>NUCLEOTIDE SEQUENCE [LARGE SCALE GENOMIC DNA]</scope>
    <source>
        <strain evidence="7 8">MCA 4198</strain>
    </source>
</reference>
<dbReference type="OrthoDB" id="10262360at2759"/>
<feature type="region of interest" description="Disordered" evidence="5">
    <location>
        <begin position="1082"/>
        <end position="1184"/>
    </location>
</feature>
<feature type="region of interest" description="Disordered" evidence="5">
    <location>
        <begin position="1350"/>
        <end position="1401"/>
    </location>
</feature>
<dbReference type="GO" id="GO:0010506">
    <property type="term" value="P:regulation of autophagy"/>
    <property type="evidence" value="ECO:0007669"/>
    <property type="project" value="TreeGrafter"/>
</dbReference>
<keyword evidence="2 4" id="KW-0853">WD repeat</keyword>
<dbReference type="FunCoup" id="A0A316YE38">
    <property type="interactions" value="302"/>
</dbReference>
<feature type="compositionally biased region" description="Low complexity" evidence="5">
    <location>
        <begin position="1212"/>
        <end position="1238"/>
    </location>
</feature>
<dbReference type="GO" id="GO:0005737">
    <property type="term" value="C:cytoplasm"/>
    <property type="evidence" value="ECO:0007669"/>
    <property type="project" value="TreeGrafter"/>
</dbReference>
<feature type="region of interest" description="Disordered" evidence="5">
    <location>
        <begin position="1946"/>
        <end position="1972"/>
    </location>
</feature>
<dbReference type="GO" id="GO:0030674">
    <property type="term" value="F:protein-macromolecule adaptor activity"/>
    <property type="evidence" value="ECO:0007669"/>
    <property type="project" value="TreeGrafter"/>
</dbReference>
<dbReference type="SMART" id="SM00320">
    <property type="entry name" value="WD40"/>
    <property type="match status" value="5"/>
</dbReference>
<dbReference type="EMBL" id="KZ819639">
    <property type="protein sequence ID" value="PWN87677.1"/>
    <property type="molecule type" value="Genomic_DNA"/>
</dbReference>
<dbReference type="PRINTS" id="PR01547">
    <property type="entry name" value="YEAST176DUF"/>
</dbReference>
<dbReference type="GO" id="GO:0071230">
    <property type="term" value="P:cellular response to amino acid stimulus"/>
    <property type="evidence" value="ECO:0007669"/>
    <property type="project" value="TreeGrafter"/>
</dbReference>